<name>A0ABR2JHC6_9PEZI</name>
<feature type="compositionally biased region" description="Polar residues" evidence="1">
    <location>
        <begin position="1"/>
        <end position="14"/>
    </location>
</feature>
<organism evidence="2 3">
    <name type="scientific">Apiospora arundinis</name>
    <dbReference type="NCBI Taxonomy" id="335852"/>
    <lineage>
        <taxon>Eukaryota</taxon>
        <taxon>Fungi</taxon>
        <taxon>Dikarya</taxon>
        <taxon>Ascomycota</taxon>
        <taxon>Pezizomycotina</taxon>
        <taxon>Sordariomycetes</taxon>
        <taxon>Xylariomycetidae</taxon>
        <taxon>Amphisphaeriales</taxon>
        <taxon>Apiosporaceae</taxon>
        <taxon>Apiospora</taxon>
    </lineage>
</organism>
<dbReference type="EMBL" id="JAPCWZ010000002">
    <property type="protein sequence ID" value="KAK8877125.1"/>
    <property type="molecule type" value="Genomic_DNA"/>
</dbReference>
<proteinExistence type="predicted"/>
<protein>
    <submittedName>
        <fullName evidence="2">Uncharacterized protein</fullName>
    </submittedName>
</protein>
<sequence length="51" mass="5266">MQLGTSRASPSVQTEFGRGEDPILPSGSISARAYGPLGYANIPSGHVVAHK</sequence>
<evidence type="ECO:0000313" key="3">
    <source>
        <dbReference type="Proteomes" id="UP001390339"/>
    </source>
</evidence>
<keyword evidence="3" id="KW-1185">Reference proteome</keyword>
<evidence type="ECO:0000256" key="1">
    <source>
        <dbReference type="SAM" id="MobiDB-lite"/>
    </source>
</evidence>
<dbReference type="Proteomes" id="UP001390339">
    <property type="component" value="Unassembled WGS sequence"/>
</dbReference>
<accession>A0ABR2JHC6</accession>
<evidence type="ECO:0000313" key="2">
    <source>
        <dbReference type="EMBL" id="KAK8877125.1"/>
    </source>
</evidence>
<feature type="region of interest" description="Disordered" evidence="1">
    <location>
        <begin position="1"/>
        <end position="27"/>
    </location>
</feature>
<comment type="caution">
    <text evidence="2">The sequence shown here is derived from an EMBL/GenBank/DDBJ whole genome shotgun (WGS) entry which is preliminary data.</text>
</comment>
<gene>
    <name evidence="2" type="ORF">PGQ11_002071</name>
</gene>
<reference evidence="2 3" key="1">
    <citation type="journal article" date="2024" name="IMA Fungus">
        <title>Apiospora arundinis, a panoply of carbohydrate-active enzymes and secondary metabolites.</title>
        <authorList>
            <person name="Sorensen T."/>
            <person name="Petersen C."/>
            <person name="Muurmann A.T."/>
            <person name="Christiansen J.V."/>
            <person name="Brundto M.L."/>
            <person name="Overgaard C.K."/>
            <person name="Boysen A.T."/>
            <person name="Wollenberg R.D."/>
            <person name="Larsen T.O."/>
            <person name="Sorensen J.L."/>
            <person name="Nielsen K.L."/>
            <person name="Sondergaard T.E."/>
        </authorList>
    </citation>
    <scope>NUCLEOTIDE SEQUENCE [LARGE SCALE GENOMIC DNA]</scope>
    <source>
        <strain evidence="2 3">AAU 773</strain>
    </source>
</reference>